<accession>A0A9N8DJV4</accession>
<evidence type="ECO:0000313" key="3">
    <source>
        <dbReference type="EMBL" id="CAB9501961.1"/>
    </source>
</evidence>
<reference evidence="3" key="1">
    <citation type="submission" date="2020-06" db="EMBL/GenBank/DDBJ databases">
        <authorList>
            <consortium name="Plant Systems Biology data submission"/>
        </authorList>
    </citation>
    <scope>NUCLEOTIDE SEQUENCE</scope>
    <source>
        <strain evidence="3">D6</strain>
    </source>
</reference>
<evidence type="ECO:0000313" key="4">
    <source>
        <dbReference type="Proteomes" id="UP001153069"/>
    </source>
</evidence>
<dbReference type="Proteomes" id="UP001153069">
    <property type="component" value="Unassembled WGS sequence"/>
</dbReference>
<dbReference type="AlphaFoldDB" id="A0A9N8DJV4"/>
<evidence type="ECO:0000256" key="2">
    <source>
        <dbReference type="SAM" id="SignalP"/>
    </source>
</evidence>
<dbReference type="EMBL" id="CAICTM010000122">
    <property type="protein sequence ID" value="CAB9501961.1"/>
    <property type="molecule type" value="Genomic_DNA"/>
</dbReference>
<protein>
    <submittedName>
        <fullName evidence="3">Uncharacterized protein</fullName>
    </submittedName>
</protein>
<sequence>MRLGTILLPFFLLVLVDATSVVESFFDRGLQSSSNGTEEEGGMMMLGSNMHDATLPPESNTTDAPAEPESPGFTIDVSETGPPLDTSATLATDPPAPEATDAPQASPSATDAPVESPSPQVDAEEPTPSPDSGTTAVLSTTGRYYATKMVLFLVLG</sequence>
<feature type="chain" id="PRO_5040428162" evidence="2">
    <location>
        <begin position="19"/>
        <end position="156"/>
    </location>
</feature>
<keyword evidence="2" id="KW-0732">Signal</keyword>
<keyword evidence="4" id="KW-1185">Reference proteome</keyword>
<proteinExistence type="predicted"/>
<evidence type="ECO:0000256" key="1">
    <source>
        <dbReference type="SAM" id="MobiDB-lite"/>
    </source>
</evidence>
<comment type="caution">
    <text evidence="3">The sequence shown here is derived from an EMBL/GenBank/DDBJ whole genome shotgun (WGS) entry which is preliminary data.</text>
</comment>
<name>A0A9N8DJV4_9STRA</name>
<feature type="compositionally biased region" description="Low complexity" evidence="1">
    <location>
        <begin position="32"/>
        <end position="50"/>
    </location>
</feature>
<feature type="region of interest" description="Disordered" evidence="1">
    <location>
        <begin position="30"/>
        <end position="137"/>
    </location>
</feature>
<feature type="compositionally biased region" description="Low complexity" evidence="1">
    <location>
        <begin position="88"/>
        <end position="105"/>
    </location>
</feature>
<gene>
    <name evidence="3" type="ORF">SEMRO_123_G059550.1</name>
</gene>
<feature type="signal peptide" evidence="2">
    <location>
        <begin position="1"/>
        <end position="18"/>
    </location>
</feature>
<organism evidence="3 4">
    <name type="scientific">Seminavis robusta</name>
    <dbReference type="NCBI Taxonomy" id="568900"/>
    <lineage>
        <taxon>Eukaryota</taxon>
        <taxon>Sar</taxon>
        <taxon>Stramenopiles</taxon>
        <taxon>Ochrophyta</taxon>
        <taxon>Bacillariophyta</taxon>
        <taxon>Bacillariophyceae</taxon>
        <taxon>Bacillariophycidae</taxon>
        <taxon>Naviculales</taxon>
        <taxon>Naviculaceae</taxon>
        <taxon>Seminavis</taxon>
    </lineage>
</organism>